<keyword evidence="3" id="KW-1185">Reference proteome</keyword>
<gene>
    <name evidence="2" type="ORF">Acor_84340</name>
</gene>
<proteinExistence type="predicted"/>
<feature type="compositionally biased region" description="Basic and acidic residues" evidence="1">
    <location>
        <begin position="35"/>
        <end position="51"/>
    </location>
</feature>
<name>A0A5M3WBF0_9ACTN</name>
<accession>A0A5M3WBF0</accession>
<dbReference type="OrthoDB" id="5145858at2"/>
<dbReference type="EMBL" id="BLAD01000156">
    <property type="protein sequence ID" value="GES06365.1"/>
    <property type="molecule type" value="Genomic_DNA"/>
</dbReference>
<sequence length="70" mass="7967">MRRFLVQALAGRRVKLITYDTSQSMRARAAGLDVVKIRQDPGPEPDPDQRPGRRNGQPKPEQRISTRQQA</sequence>
<evidence type="ECO:0000313" key="2">
    <source>
        <dbReference type="EMBL" id="GES06365.1"/>
    </source>
</evidence>
<dbReference type="RefSeq" id="WP_155342273.1">
    <property type="nucleotide sequence ID" value="NZ_BAAABN010000051.1"/>
</dbReference>
<protein>
    <submittedName>
        <fullName evidence="2">Uncharacterized protein</fullName>
    </submittedName>
</protein>
<comment type="caution">
    <text evidence="2">The sequence shown here is derived from an EMBL/GenBank/DDBJ whole genome shotgun (WGS) entry which is preliminary data.</text>
</comment>
<evidence type="ECO:0000256" key="1">
    <source>
        <dbReference type="SAM" id="MobiDB-lite"/>
    </source>
</evidence>
<reference evidence="2 3" key="1">
    <citation type="submission" date="2019-10" db="EMBL/GenBank/DDBJ databases">
        <title>Whole genome shotgun sequence of Acrocarpospora corrugata NBRC 13972.</title>
        <authorList>
            <person name="Ichikawa N."/>
            <person name="Kimura A."/>
            <person name="Kitahashi Y."/>
            <person name="Komaki H."/>
            <person name="Oguchi A."/>
        </authorList>
    </citation>
    <scope>NUCLEOTIDE SEQUENCE [LARGE SCALE GENOMIC DNA]</scope>
    <source>
        <strain evidence="2 3">NBRC 13972</strain>
    </source>
</reference>
<organism evidence="2 3">
    <name type="scientific">Acrocarpospora corrugata</name>
    <dbReference type="NCBI Taxonomy" id="35763"/>
    <lineage>
        <taxon>Bacteria</taxon>
        <taxon>Bacillati</taxon>
        <taxon>Actinomycetota</taxon>
        <taxon>Actinomycetes</taxon>
        <taxon>Streptosporangiales</taxon>
        <taxon>Streptosporangiaceae</taxon>
        <taxon>Acrocarpospora</taxon>
    </lineage>
</organism>
<dbReference type="Proteomes" id="UP000334990">
    <property type="component" value="Unassembled WGS sequence"/>
</dbReference>
<feature type="region of interest" description="Disordered" evidence="1">
    <location>
        <begin position="32"/>
        <end position="70"/>
    </location>
</feature>
<dbReference type="AlphaFoldDB" id="A0A5M3WBF0"/>
<evidence type="ECO:0000313" key="3">
    <source>
        <dbReference type="Proteomes" id="UP000334990"/>
    </source>
</evidence>